<organism evidence="2 3">
    <name type="scientific">Allomesorhizobium camelthorni</name>
    <dbReference type="NCBI Taxonomy" id="475069"/>
    <lineage>
        <taxon>Bacteria</taxon>
        <taxon>Pseudomonadati</taxon>
        <taxon>Pseudomonadota</taxon>
        <taxon>Alphaproteobacteria</taxon>
        <taxon>Hyphomicrobiales</taxon>
        <taxon>Phyllobacteriaceae</taxon>
        <taxon>Allomesorhizobium</taxon>
    </lineage>
</organism>
<reference evidence="2 3" key="1">
    <citation type="submission" date="2020-02" db="EMBL/GenBank/DDBJ databases">
        <title>Genome sequence of strain CCNWXJ40-4.</title>
        <authorList>
            <person name="Gao J."/>
            <person name="Sun J."/>
        </authorList>
    </citation>
    <scope>NUCLEOTIDE SEQUENCE [LARGE SCALE GENOMIC DNA]</scope>
    <source>
        <strain evidence="2 3">CCNWXJ 40-4</strain>
    </source>
</reference>
<sequence>MANERNDDPNLDDDLADETDGLRRELANLRAVLAERRDDMVAAASRGAQAVVTPVMENPGVVGSVFVLGGVIGFFIGLAVGQSDERSRHWYDRYR</sequence>
<dbReference type="AlphaFoldDB" id="A0A6G4WN43"/>
<protein>
    <recommendedName>
        <fullName evidence="4">DUF3618 domain-containing protein</fullName>
    </recommendedName>
</protein>
<evidence type="ECO:0000256" key="1">
    <source>
        <dbReference type="SAM" id="Phobius"/>
    </source>
</evidence>
<proteinExistence type="predicted"/>
<accession>A0A6G4WN43</accession>
<evidence type="ECO:0000313" key="2">
    <source>
        <dbReference type="EMBL" id="NGO55613.1"/>
    </source>
</evidence>
<keyword evidence="3" id="KW-1185">Reference proteome</keyword>
<keyword evidence="1" id="KW-0472">Membrane</keyword>
<dbReference type="Proteomes" id="UP001642900">
    <property type="component" value="Unassembled WGS sequence"/>
</dbReference>
<gene>
    <name evidence="2" type="ORF">G6N73_32035</name>
</gene>
<name>A0A6G4WN43_9HYPH</name>
<evidence type="ECO:0008006" key="4">
    <source>
        <dbReference type="Google" id="ProtNLM"/>
    </source>
</evidence>
<evidence type="ECO:0000313" key="3">
    <source>
        <dbReference type="Proteomes" id="UP001642900"/>
    </source>
</evidence>
<dbReference type="EMBL" id="JAAKZF010000112">
    <property type="protein sequence ID" value="NGO55613.1"/>
    <property type="molecule type" value="Genomic_DNA"/>
</dbReference>
<feature type="transmembrane region" description="Helical" evidence="1">
    <location>
        <begin position="61"/>
        <end position="81"/>
    </location>
</feature>
<keyword evidence="1" id="KW-1133">Transmembrane helix</keyword>
<keyword evidence="1" id="KW-0812">Transmembrane</keyword>
<dbReference type="RefSeq" id="WP_165033963.1">
    <property type="nucleotide sequence ID" value="NZ_JAAKZF010000112.1"/>
</dbReference>
<comment type="caution">
    <text evidence="2">The sequence shown here is derived from an EMBL/GenBank/DDBJ whole genome shotgun (WGS) entry which is preliminary data.</text>
</comment>